<gene>
    <name evidence="5" type="ORF">LGLO00237_LOCUS19137</name>
</gene>
<evidence type="ECO:0000256" key="2">
    <source>
        <dbReference type="SAM" id="MobiDB-lite"/>
    </source>
</evidence>
<accession>A0A7S3Z005</accession>
<feature type="region of interest" description="Disordered" evidence="2">
    <location>
        <begin position="28"/>
        <end position="62"/>
    </location>
</feature>
<dbReference type="PANTHER" id="PTHR10566">
    <property type="entry name" value="CHAPERONE-ACTIVITY OF BC1 COMPLEX CABC1 -RELATED"/>
    <property type="match status" value="1"/>
</dbReference>
<evidence type="ECO:0000256" key="3">
    <source>
        <dbReference type="SAM" id="SignalP"/>
    </source>
</evidence>
<dbReference type="GO" id="GO:0004672">
    <property type="term" value="F:protein kinase activity"/>
    <property type="evidence" value="ECO:0007669"/>
    <property type="project" value="InterPro"/>
</dbReference>
<dbReference type="InterPro" id="IPR011009">
    <property type="entry name" value="Kinase-like_dom_sf"/>
</dbReference>
<reference evidence="5" key="1">
    <citation type="submission" date="2021-01" db="EMBL/GenBank/DDBJ databases">
        <authorList>
            <person name="Corre E."/>
            <person name="Pelletier E."/>
            <person name="Niang G."/>
            <person name="Scheremetjew M."/>
            <person name="Finn R."/>
            <person name="Kale V."/>
            <person name="Holt S."/>
            <person name="Cochrane G."/>
            <person name="Meng A."/>
            <person name="Brown T."/>
            <person name="Cohen L."/>
        </authorList>
    </citation>
    <scope>NUCLEOTIDE SEQUENCE</scope>
    <source>
        <strain evidence="5">CCCM811</strain>
    </source>
</reference>
<dbReference type="PROSITE" id="PS50011">
    <property type="entry name" value="PROTEIN_KINASE_DOM"/>
    <property type="match status" value="1"/>
</dbReference>
<keyword evidence="3" id="KW-0732">Signal</keyword>
<comment type="similarity">
    <text evidence="1">Belongs to the protein kinase superfamily. ADCK protein kinase family.</text>
</comment>
<dbReference type="InterPro" id="IPR004147">
    <property type="entry name" value="ABC1_dom"/>
</dbReference>
<feature type="compositionally biased region" description="Basic residues" evidence="2">
    <location>
        <begin position="30"/>
        <end position="44"/>
    </location>
</feature>
<dbReference type="SUPFAM" id="SSF56112">
    <property type="entry name" value="Protein kinase-like (PK-like)"/>
    <property type="match status" value="1"/>
</dbReference>
<proteinExistence type="inferred from homology"/>
<dbReference type="AlphaFoldDB" id="A0A7S3Z005"/>
<sequence>MLAPRILALAATLAAAALDFTVPSSAAARPHTRFAAQRRPRLLRPRPLSSRCASSAQNQQDSPLVPVSEAMAVNGYARSSRAGGGGGGGALRRKKAAAAPATSKAMAAEKAREMGKIARNPALLNDVIFSDAYDPEELTNALKDRQLAVVSRSAQVVGTLGMFISKALLLYSAGNFEASKRELAIELKAALIKLGPSFVKFGQALSTRPDVTPPEFIEVLSSLQDRLPSFPTETAMSLIEQELGRPVDSVFSEISPEPIAAASLGQVYRGRLKSGQDVAIKVQRPDISEGIAIDMLLLRRLILWVDENVNIGPLATSKLLPLVDEFTSRLFGELDYIREGKSANKFKELYEGKKGMQNVTAPAIYWNATSRRVLTMEWIDGVKLTDRDAIEAMGLRVIDFVDMGVQCTLRQLLEQGFFHADPHPGNLMVTRDGKLCYLDFGMMSTIPPKARYALISHVVHLVNRDYEAMCNDYYDLDFVSRDVDTRPIAPALAAFFDDALAYSVSELNFGALIDGLGEVFFQYPFQLPPYYALILRSLTFLEGLALRADPSYKLLAASYPYMAQRLLTDPSPELRSSLEELVLRQGRVRWSRFEGLLNEGVKSSGFDDAGMWLLLDWLCGDQGRNVREPAARELVSLADGAVLSAIRRAAPPLLRDRLAPLETRADLEILERADRLATLLAGRIPAPTLARAALASRGDPQSLLRAMREAADGIDPAAAPQDAVRAARAALALARDSSVRMRGLMQSEGGRELASTIAGGLVQRGAARAARAILALGEDTPRKPGDEEAGGLEGLAASISALGKGIGLRSDEGGEKQRT</sequence>
<dbReference type="InterPro" id="IPR050154">
    <property type="entry name" value="UbiB_kinase"/>
</dbReference>
<dbReference type="EMBL" id="HBIV01026701">
    <property type="protein sequence ID" value="CAE0667515.1"/>
    <property type="molecule type" value="Transcribed_RNA"/>
</dbReference>
<evidence type="ECO:0000256" key="1">
    <source>
        <dbReference type="ARBA" id="ARBA00009670"/>
    </source>
</evidence>
<evidence type="ECO:0000313" key="5">
    <source>
        <dbReference type="EMBL" id="CAE0667515.1"/>
    </source>
</evidence>
<protein>
    <recommendedName>
        <fullName evidence="4">Protein kinase domain-containing protein</fullName>
    </recommendedName>
</protein>
<organism evidence="5">
    <name type="scientific">Lotharella globosa</name>
    <dbReference type="NCBI Taxonomy" id="91324"/>
    <lineage>
        <taxon>Eukaryota</taxon>
        <taxon>Sar</taxon>
        <taxon>Rhizaria</taxon>
        <taxon>Cercozoa</taxon>
        <taxon>Chlorarachniophyceae</taxon>
        <taxon>Lotharella</taxon>
    </lineage>
</organism>
<name>A0A7S3Z005_9EUKA</name>
<dbReference type="PANTHER" id="PTHR10566:SF128">
    <property type="entry name" value="UBIB DOMAIN CONTAINING KINASE"/>
    <property type="match status" value="1"/>
</dbReference>
<feature type="domain" description="Protein kinase" evidence="4">
    <location>
        <begin position="253"/>
        <end position="588"/>
    </location>
</feature>
<dbReference type="InterPro" id="IPR000719">
    <property type="entry name" value="Prot_kinase_dom"/>
</dbReference>
<dbReference type="CDD" id="cd05121">
    <property type="entry name" value="ABC1_ADCK3-like"/>
    <property type="match status" value="1"/>
</dbReference>
<feature type="signal peptide" evidence="3">
    <location>
        <begin position="1"/>
        <end position="27"/>
    </location>
</feature>
<dbReference type="Pfam" id="PF03109">
    <property type="entry name" value="ABC1"/>
    <property type="match status" value="1"/>
</dbReference>
<feature type="compositionally biased region" description="Polar residues" evidence="2">
    <location>
        <begin position="52"/>
        <end position="62"/>
    </location>
</feature>
<feature type="chain" id="PRO_5030824068" description="Protein kinase domain-containing protein" evidence="3">
    <location>
        <begin position="28"/>
        <end position="819"/>
    </location>
</feature>
<evidence type="ECO:0000259" key="4">
    <source>
        <dbReference type="PROSITE" id="PS50011"/>
    </source>
</evidence>
<dbReference type="GO" id="GO:0005524">
    <property type="term" value="F:ATP binding"/>
    <property type="evidence" value="ECO:0007669"/>
    <property type="project" value="InterPro"/>
</dbReference>